<dbReference type="SUPFAM" id="SSF52266">
    <property type="entry name" value="SGNH hydrolase"/>
    <property type="match status" value="1"/>
</dbReference>
<reference evidence="1 2" key="1">
    <citation type="journal article" date="2020" name="Microb. Ecol.">
        <title>Ecogenomics of the Marine Benthic Filamentous Cyanobacterium Adonisia.</title>
        <authorList>
            <person name="Walter J.M."/>
            <person name="Coutinho F.H."/>
            <person name="Leomil L."/>
            <person name="Hargreaves P.I."/>
            <person name="Campeao M.E."/>
            <person name="Vieira V.V."/>
            <person name="Silva B.S."/>
            <person name="Fistarol G.O."/>
            <person name="Salomon P.S."/>
            <person name="Sawabe T."/>
            <person name="Mino S."/>
            <person name="Hosokawa M."/>
            <person name="Miyashita H."/>
            <person name="Maruyama F."/>
            <person name="van Verk M.C."/>
            <person name="Dutilh B.E."/>
            <person name="Thompson C.C."/>
            <person name="Thompson F.L."/>
        </authorList>
    </citation>
    <scope>NUCLEOTIDE SEQUENCE [LARGE SCALE GENOMIC DNA]</scope>
    <source>
        <strain evidence="1 2">CCMR0081</strain>
    </source>
</reference>
<gene>
    <name evidence="1" type="ORF">DXZ20_26950</name>
</gene>
<dbReference type="Proteomes" id="UP000481033">
    <property type="component" value="Unassembled WGS sequence"/>
</dbReference>
<protein>
    <submittedName>
        <fullName evidence="1">SGNH/GDSL hydrolase family protein</fullName>
    </submittedName>
</protein>
<dbReference type="EMBL" id="QXHD01000004">
    <property type="protein sequence ID" value="NEZ59217.1"/>
    <property type="molecule type" value="Genomic_DNA"/>
</dbReference>
<keyword evidence="2" id="KW-1185">Reference proteome</keyword>
<organism evidence="1 2">
    <name type="scientific">Adonisia turfae CCMR0081</name>
    <dbReference type="NCBI Taxonomy" id="2292702"/>
    <lineage>
        <taxon>Bacteria</taxon>
        <taxon>Bacillati</taxon>
        <taxon>Cyanobacteriota</taxon>
        <taxon>Adonisia</taxon>
        <taxon>Adonisia turfae</taxon>
    </lineage>
</organism>
<dbReference type="RefSeq" id="WP_163702158.1">
    <property type="nucleotide sequence ID" value="NZ_QXHD01000004.1"/>
</dbReference>
<proteinExistence type="predicted"/>
<evidence type="ECO:0000313" key="1">
    <source>
        <dbReference type="EMBL" id="NEZ59217.1"/>
    </source>
</evidence>
<name>A0A6M0RSJ9_9CYAN</name>
<dbReference type="AlphaFoldDB" id="A0A6M0RSJ9"/>
<keyword evidence="1" id="KW-0378">Hydrolase</keyword>
<comment type="caution">
    <text evidence="1">The sequence shown here is derived from an EMBL/GenBank/DDBJ whole genome shotgun (WGS) entry which is preliminary data.</text>
</comment>
<evidence type="ECO:0000313" key="2">
    <source>
        <dbReference type="Proteomes" id="UP000481033"/>
    </source>
</evidence>
<sequence length="1019" mass="112905">MFSHVKSDQPPTLDPTVLRPWLEDVVNNSDCSLKMKLRGNILHVYAQSAKGLDREYVLLRLVRSLLDPDRKAELLKDFPQIYQLYFYSGRSEEQKPDWSTPIYLNRLERHLEQLVETSADLEEMKRSTAHLTSGIGYLDDATSAIVLSNASLARKGDPDAIARYLSQTLSALDVGVDVVVNALPGKAKRAQGVITAHAVAADPRRDLINRLWILCRAAYSPDPAMIAEPTAQRLRDLKLTQFQDAVISVQVLGEDTPDWRLRVDLTPDEEILKEWSRWGDTESITRLLNQALAPLDVSVLPEVKDSTLHLVCQPLAVGQTVASSGEASSSEEGSETEIMDAIAPLLEQLAPQGVGRAIVYGPSLDSVNPVWLKCLDLPASEHADLAVSTQELARQGDLPAIAYCLTKQLNPDLDEQLSTGGIRVQLLRRERRLHIMIDAPTCPLQRQVVPQLKQYLRQHPIKGLVGIRIYGRRAGQKRPDWNYGFDRQPKKRLVPEAVPEFAASDAYLGDLIQQDETADGDAAEQNWPNRTLEHLRSLLIKTQLFASAANNPEEPLVGAHLPSRRGIALAWATLGLLLAFQADWIAGQLFKARSLALQAQQTTTAKMPERKPLSTFEEELAQLNWGQKDGDASISLDDELPGFASSAINDSDLLGSPLQTTVSMTEVLESSPFPSFTSQQLNEKLALYDWRVAKEGPPDVLIFGSSRALRGVDPSALKRALGTLGHDDVSIFNFGVNGATAQIADLVIRQLLSNYPLPKLIIWADGARAFNSSRVDVTFNAIATSEGYQQLIAGELFPENNGEAAGPSLNPAQRLNRFYARTDEQLSDALGRISSAYGERTQLQKIAGVNQINPKNLGQPAAVNPTETDLIDVDGFLPLAIQFNPATYYLAHPRVAGTYDGDYKAFQMEGPQVNALRQLVAYTRSKGVDIVFVNTPLTDEYLDPARLEVEGRFQRYMLQIAAQESGLLYRDLGQLWPQRYDYFSDPSHLNRFGAYQLSNRIAQDPMIPWLKLKLPAEAE</sequence>
<accession>A0A6M0RSJ9</accession>
<dbReference type="GO" id="GO:0016787">
    <property type="term" value="F:hydrolase activity"/>
    <property type="evidence" value="ECO:0007669"/>
    <property type="project" value="UniProtKB-KW"/>
</dbReference>